<evidence type="ECO:0000313" key="13">
    <source>
        <dbReference type="EMBL" id="MBJ3785063.1"/>
    </source>
</evidence>
<dbReference type="PROSITE" id="PS51273">
    <property type="entry name" value="GATASE_TYPE_1"/>
    <property type="match status" value="1"/>
</dbReference>
<comment type="caution">
    <text evidence="13">The sequence shown here is derived from an EMBL/GenBank/DDBJ whole genome shotgun (WGS) entry which is preliminary data.</text>
</comment>
<evidence type="ECO:0000256" key="6">
    <source>
        <dbReference type="ARBA" id="ARBA00023102"/>
    </source>
</evidence>
<comment type="pathway">
    <text evidence="1 10">Amino-acid biosynthesis; L-histidine biosynthesis; L-histidine from 5-phospho-alpha-D-ribose 1-diphosphate: step 5/9.</text>
</comment>
<evidence type="ECO:0000313" key="14">
    <source>
        <dbReference type="Proteomes" id="UP000602124"/>
    </source>
</evidence>
<keyword evidence="10" id="KW-0963">Cytoplasm</keyword>
<dbReference type="InterPro" id="IPR002227">
    <property type="entry name" value="Tyrosinase_Cu-bd"/>
</dbReference>
<dbReference type="EC" id="3.5.1.2" evidence="10"/>
<keyword evidence="6 10" id="KW-0368">Histidine biosynthesis</keyword>
<dbReference type="PROSITE" id="PS00498">
    <property type="entry name" value="TYROSINASE_2"/>
    <property type="match status" value="1"/>
</dbReference>
<proteinExistence type="inferred from homology"/>
<dbReference type="EC" id="4.3.2.10" evidence="10"/>
<dbReference type="EMBL" id="JAEKMH010000002">
    <property type="protein sequence ID" value="MBJ3785063.1"/>
    <property type="molecule type" value="Genomic_DNA"/>
</dbReference>
<dbReference type="GO" id="GO:0016491">
    <property type="term" value="F:oxidoreductase activity"/>
    <property type="evidence" value="ECO:0007669"/>
    <property type="project" value="InterPro"/>
</dbReference>
<comment type="subcellular location">
    <subcellularLocation>
        <location evidence="10">Cytoplasm</location>
    </subcellularLocation>
</comment>
<comment type="function">
    <text evidence="10">IGPS catalyzes the conversion of PRFAR and glutamine to IGP, AICAR and glutamate. The HisH subunit catalyzes the hydrolysis of glutamine to glutamate and ammonia as part of the synthesis of IGP and AICAR. The resulting ammonia molecule is channeled to the active site of HisF.</text>
</comment>
<evidence type="ECO:0000256" key="7">
    <source>
        <dbReference type="ARBA" id="ARBA00023239"/>
    </source>
</evidence>
<keyword evidence="5 10" id="KW-0315">Glutamine amidotransferase</keyword>
<dbReference type="NCBIfam" id="TIGR01855">
    <property type="entry name" value="IMP_synth_hisH"/>
    <property type="match status" value="1"/>
</dbReference>
<evidence type="ECO:0000256" key="4">
    <source>
        <dbReference type="ARBA" id="ARBA00022801"/>
    </source>
</evidence>
<dbReference type="PANTHER" id="PTHR42701:SF1">
    <property type="entry name" value="IMIDAZOLE GLYCEROL PHOSPHATE SYNTHASE SUBUNIT HISH"/>
    <property type="match status" value="1"/>
</dbReference>
<reference evidence="13" key="1">
    <citation type="submission" date="2020-12" db="EMBL/GenBank/DDBJ databases">
        <title>Devosia sp. MSA67 isolated from Mo River.</title>
        <authorList>
            <person name="Ma F."/>
            <person name="Zi Z."/>
        </authorList>
    </citation>
    <scope>NUCLEOTIDE SEQUENCE</scope>
    <source>
        <strain evidence="13">MSA67</strain>
    </source>
</reference>
<feature type="active site" evidence="10 11">
    <location>
        <position position="185"/>
    </location>
</feature>
<dbReference type="CDD" id="cd01748">
    <property type="entry name" value="GATase1_IGP_Synthase"/>
    <property type="match status" value="1"/>
</dbReference>
<feature type="active site" evidence="10 11">
    <location>
        <position position="187"/>
    </location>
</feature>
<dbReference type="GO" id="GO:0005737">
    <property type="term" value="C:cytoplasm"/>
    <property type="evidence" value="ECO:0007669"/>
    <property type="project" value="UniProtKB-SubCell"/>
</dbReference>
<evidence type="ECO:0000259" key="12">
    <source>
        <dbReference type="PROSITE" id="PS00498"/>
    </source>
</evidence>
<accession>A0A934IQP5</accession>
<evidence type="ECO:0000256" key="5">
    <source>
        <dbReference type="ARBA" id="ARBA00022962"/>
    </source>
</evidence>
<evidence type="ECO:0000256" key="3">
    <source>
        <dbReference type="ARBA" id="ARBA00022605"/>
    </source>
</evidence>
<dbReference type="InterPro" id="IPR017926">
    <property type="entry name" value="GATASE"/>
</dbReference>
<gene>
    <name evidence="10 13" type="primary">hisH</name>
    <name evidence="13" type="ORF">JEQ47_10060</name>
</gene>
<keyword evidence="7 10" id="KW-0456">Lyase</keyword>
<dbReference type="GO" id="GO:0000107">
    <property type="term" value="F:imidazoleglycerol-phosphate synthase activity"/>
    <property type="evidence" value="ECO:0007669"/>
    <property type="project" value="UniProtKB-UniRule"/>
</dbReference>
<dbReference type="SUPFAM" id="SSF52317">
    <property type="entry name" value="Class I glutamine amidotransferase-like"/>
    <property type="match status" value="1"/>
</dbReference>
<evidence type="ECO:0000256" key="2">
    <source>
        <dbReference type="ARBA" id="ARBA00011152"/>
    </source>
</evidence>
<dbReference type="RefSeq" id="WP_198876268.1">
    <property type="nucleotide sequence ID" value="NZ_JAEKMH010000002.1"/>
</dbReference>
<dbReference type="HAMAP" id="MF_00278">
    <property type="entry name" value="HisH"/>
    <property type="match status" value="1"/>
</dbReference>
<dbReference type="Proteomes" id="UP000602124">
    <property type="component" value="Unassembled WGS sequence"/>
</dbReference>
<feature type="active site" description="Nucleophile" evidence="10 11">
    <location>
        <position position="81"/>
    </location>
</feature>
<dbReference type="Gene3D" id="3.40.50.880">
    <property type="match status" value="1"/>
</dbReference>
<feature type="domain" description="Tyrosinase copper-binding" evidence="12">
    <location>
        <begin position="27"/>
        <end position="38"/>
    </location>
</feature>
<keyword evidence="14" id="KW-1185">Reference proteome</keyword>
<dbReference type="GO" id="GO:0004359">
    <property type="term" value="F:glutaminase activity"/>
    <property type="evidence" value="ECO:0007669"/>
    <property type="project" value="UniProtKB-EC"/>
</dbReference>
<keyword evidence="4 10" id="KW-0378">Hydrolase</keyword>
<dbReference type="InterPro" id="IPR029062">
    <property type="entry name" value="Class_I_gatase-like"/>
</dbReference>
<dbReference type="PANTHER" id="PTHR42701">
    <property type="entry name" value="IMIDAZOLE GLYCEROL PHOSPHATE SYNTHASE SUBUNIT HISH"/>
    <property type="match status" value="1"/>
</dbReference>
<evidence type="ECO:0000256" key="1">
    <source>
        <dbReference type="ARBA" id="ARBA00005091"/>
    </source>
</evidence>
<dbReference type="InterPro" id="IPR010139">
    <property type="entry name" value="Imidazole-glycPsynth_HisH"/>
</dbReference>
<keyword evidence="3 10" id="KW-0028">Amino-acid biosynthesis</keyword>
<protein>
    <recommendedName>
        <fullName evidence="10">Imidazole glycerol phosphate synthase subunit HisH</fullName>
        <ecNumber evidence="10">4.3.2.10</ecNumber>
    </recommendedName>
    <alternativeName>
        <fullName evidence="10">IGP synthase glutaminase subunit</fullName>
        <ecNumber evidence="10">3.5.1.2</ecNumber>
    </alternativeName>
    <alternativeName>
        <fullName evidence="10">IGP synthase subunit HisH</fullName>
    </alternativeName>
    <alternativeName>
        <fullName evidence="10">ImGP synthase subunit HisH</fullName>
        <shortName evidence="10">IGPS subunit HisH</shortName>
    </alternativeName>
</protein>
<dbReference type="GO" id="GO:0000105">
    <property type="term" value="P:L-histidine biosynthetic process"/>
    <property type="evidence" value="ECO:0007669"/>
    <property type="project" value="UniProtKB-UniRule"/>
</dbReference>
<organism evidence="13 14">
    <name type="scientific">Devosia sediminis</name>
    <dbReference type="NCBI Taxonomy" id="2798801"/>
    <lineage>
        <taxon>Bacteria</taxon>
        <taxon>Pseudomonadati</taxon>
        <taxon>Pseudomonadota</taxon>
        <taxon>Alphaproteobacteria</taxon>
        <taxon>Hyphomicrobiales</taxon>
        <taxon>Devosiaceae</taxon>
        <taxon>Devosia</taxon>
    </lineage>
</organism>
<evidence type="ECO:0000256" key="11">
    <source>
        <dbReference type="PIRSR" id="PIRSR000495-1"/>
    </source>
</evidence>
<comment type="catalytic activity">
    <reaction evidence="9 10">
        <text>L-glutamine + H2O = L-glutamate + NH4(+)</text>
        <dbReference type="Rhea" id="RHEA:15889"/>
        <dbReference type="ChEBI" id="CHEBI:15377"/>
        <dbReference type="ChEBI" id="CHEBI:28938"/>
        <dbReference type="ChEBI" id="CHEBI:29985"/>
        <dbReference type="ChEBI" id="CHEBI:58359"/>
        <dbReference type="EC" id="3.5.1.2"/>
    </reaction>
</comment>
<name>A0A934IQP5_9HYPH</name>
<dbReference type="GO" id="GO:0016829">
    <property type="term" value="F:lyase activity"/>
    <property type="evidence" value="ECO:0007669"/>
    <property type="project" value="UniProtKB-KW"/>
</dbReference>
<evidence type="ECO:0000256" key="8">
    <source>
        <dbReference type="ARBA" id="ARBA00047838"/>
    </source>
</evidence>
<dbReference type="AlphaFoldDB" id="A0A934IQP5"/>
<evidence type="ECO:0000256" key="9">
    <source>
        <dbReference type="ARBA" id="ARBA00049534"/>
    </source>
</evidence>
<dbReference type="Pfam" id="PF00117">
    <property type="entry name" value="GATase"/>
    <property type="match status" value="1"/>
</dbReference>
<comment type="catalytic activity">
    <reaction evidence="8 10">
        <text>5-[(5-phospho-1-deoxy-D-ribulos-1-ylimino)methylamino]-1-(5-phospho-beta-D-ribosyl)imidazole-4-carboxamide + L-glutamine = D-erythro-1-(imidazol-4-yl)glycerol 3-phosphate + 5-amino-1-(5-phospho-beta-D-ribosyl)imidazole-4-carboxamide + L-glutamate + H(+)</text>
        <dbReference type="Rhea" id="RHEA:24793"/>
        <dbReference type="ChEBI" id="CHEBI:15378"/>
        <dbReference type="ChEBI" id="CHEBI:29985"/>
        <dbReference type="ChEBI" id="CHEBI:58278"/>
        <dbReference type="ChEBI" id="CHEBI:58359"/>
        <dbReference type="ChEBI" id="CHEBI:58475"/>
        <dbReference type="ChEBI" id="CHEBI:58525"/>
        <dbReference type="EC" id="4.3.2.10"/>
    </reaction>
</comment>
<sequence>MERIGILRMPLGNLQSVWNALYTSGFDPEFVDEHSNFDDFSHLIIPGVGHFKAVMDHLHDKDLPKRILDFAASGRPTLGICVGMQLLGLSSTEGDVETQGLGLVNGMVTRLPTEGQVLPHVGWSTVEFKRSHPVTEQLKQGRDYYFVHSYAMTAEIEDPVIGVSSYGRDFVSIVGQDNVVGFQFHPEKSQANGLQLLTNFAYWDGKC</sequence>
<dbReference type="PIRSF" id="PIRSF000495">
    <property type="entry name" value="Amidotransf_hisH"/>
    <property type="match status" value="1"/>
</dbReference>
<evidence type="ECO:0000256" key="10">
    <source>
        <dbReference type="HAMAP-Rule" id="MF_00278"/>
    </source>
</evidence>
<comment type="subunit">
    <text evidence="2 10">Heterodimer of HisH and HisF.</text>
</comment>